<dbReference type="PANTHER" id="PTHR41532:SF1">
    <property type="entry name" value="FIXS PROTEIN"/>
    <property type="match status" value="1"/>
</dbReference>
<comment type="caution">
    <text evidence="3">The sequence shown here is derived from an EMBL/GenBank/DDBJ whole genome shotgun (WGS) entry which is preliminary data.</text>
</comment>
<keyword evidence="4" id="KW-1185">Reference proteome</keyword>
<keyword evidence="2" id="KW-0812">Transmembrane</keyword>
<dbReference type="EMBL" id="AMXF01000026">
    <property type="protein sequence ID" value="ENO97948.1"/>
    <property type="molecule type" value="Genomic_DNA"/>
</dbReference>
<evidence type="ECO:0000256" key="2">
    <source>
        <dbReference type="SAM" id="Phobius"/>
    </source>
</evidence>
<evidence type="ECO:0000313" key="3">
    <source>
        <dbReference type="EMBL" id="ENO97948.1"/>
    </source>
</evidence>
<dbReference type="InterPro" id="IPR004714">
    <property type="entry name" value="Cyt_oxidase_maturation_cbb3"/>
</dbReference>
<reference evidence="3 4" key="1">
    <citation type="submission" date="2012-09" db="EMBL/GenBank/DDBJ databases">
        <title>Draft Genome Sequences of 6 Strains from Genus Thauera.</title>
        <authorList>
            <person name="Liu B."/>
            <person name="Shapleigh J.P."/>
            <person name="Frostegard A.H."/>
        </authorList>
    </citation>
    <scope>NUCLEOTIDE SEQUENCE [LARGE SCALE GENOMIC DNA]</scope>
    <source>
        <strain evidence="3 4">B4P</strain>
    </source>
</reference>
<feature type="region of interest" description="Disordered" evidence="1">
    <location>
        <begin position="43"/>
        <end position="84"/>
    </location>
</feature>
<name>N6ZUF8_9RHOO</name>
<proteinExistence type="predicted"/>
<dbReference type="OrthoDB" id="9802763at2"/>
<dbReference type="AlphaFoldDB" id="N6ZUF8"/>
<accession>N6ZUF8</accession>
<feature type="transmembrane region" description="Helical" evidence="2">
    <location>
        <begin position="6"/>
        <end position="26"/>
    </location>
</feature>
<dbReference type="RefSeq" id="WP_004358568.1">
    <property type="nucleotide sequence ID" value="NZ_AMXF01000026.1"/>
</dbReference>
<dbReference type="PANTHER" id="PTHR41532">
    <property type="entry name" value="FIXS PROTEIN"/>
    <property type="match status" value="1"/>
</dbReference>
<dbReference type="Pfam" id="PF03597">
    <property type="entry name" value="FixS"/>
    <property type="match status" value="1"/>
</dbReference>
<keyword evidence="2" id="KW-0472">Membrane</keyword>
<protein>
    <submittedName>
        <fullName evidence="3">Cytochrome oxidase maturation protein, cbb3-type</fullName>
    </submittedName>
</protein>
<sequence>MESLYLLIPLSVVLVFIIGVLFWWSLRSGQYDDLEGPAYRLLMDDRDQPPEEAGEAEPNSPHGAGKEAVGDPSTGARPGETRIR</sequence>
<dbReference type="Proteomes" id="UP000013047">
    <property type="component" value="Unassembled WGS sequence"/>
</dbReference>
<gene>
    <name evidence="3" type="ORF">C667_06154</name>
</gene>
<dbReference type="NCBIfam" id="TIGR00847">
    <property type="entry name" value="ccoS"/>
    <property type="match status" value="1"/>
</dbReference>
<keyword evidence="2" id="KW-1133">Transmembrane helix</keyword>
<evidence type="ECO:0000313" key="4">
    <source>
        <dbReference type="Proteomes" id="UP000013047"/>
    </source>
</evidence>
<organism evidence="3 4">
    <name type="scientific">Thauera phenylacetica B4P</name>
    <dbReference type="NCBI Taxonomy" id="1234382"/>
    <lineage>
        <taxon>Bacteria</taxon>
        <taxon>Pseudomonadati</taxon>
        <taxon>Pseudomonadota</taxon>
        <taxon>Betaproteobacteria</taxon>
        <taxon>Rhodocyclales</taxon>
        <taxon>Zoogloeaceae</taxon>
        <taxon>Thauera</taxon>
    </lineage>
</organism>
<evidence type="ECO:0000256" key="1">
    <source>
        <dbReference type="SAM" id="MobiDB-lite"/>
    </source>
</evidence>